<keyword evidence="9" id="KW-1185">Reference proteome</keyword>
<evidence type="ECO:0000256" key="1">
    <source>
        <dbReference type="ARBA" id="ARBA00004408"/>
    </source>
</evidence>
<evidence type="ECO:0000313" key="10">
    <source>
        <dbReference type="WBParaSite" id="SBAD_0000760301-mRNA-1"/>
    </source>
</evidence>
<dbReference type="EMBL" id="UZAM01010532">
    <property type="protein sequence ID" value="VDP12721.1"/>
    <property type="molecule type" value="Genomic_DNA"/>
</dbReference>
<dbReference type="InterPro" id="IPR002999">
    <property type="entry name" value="Tudor"/>
</dbReference>
<dbReference type="Proteomes" id="UP000270296">
    <property type="component" value="Unassembled WGS sequence"/>
</dbReference>
<dbReference type="GO" id="GO:0008380">
    <property type="term" value="P:RNA splicing"/>
    <property type="evidence" value="ECO:0007669"/>
    <property type="project" value="UniProtKB-KW"/>
</dbReference>
<dbReference type="GO" id="GO:0015030">
    <property type="term" value="C:Cajal body"/>
    <property type="evidence" value="ECO:0007669"/>
    <property type="project" value="UniProtKB-SubCell"/>
</dbReference>
<sequence>MLDPKNFSEDDEQEELEPIEDAVKDGIENADIDYDEEFDDAEVIKSFEKFLSPEEKPNSASLEEAVGSSENELTAVNRPPERTQVAAGFHTEWNVGDHCLAKYSEDGHLYEAEILSVDHQRRRCLVRYTQYGNEEEVAFKNMK</sequence>
<keyword evidence="4" id="KW-0508">mRNA splicing</keyword>
<keyword evidence="3" id="KW-0507">mRNA processing</keyword>
<evidence type="ECO:0000313" key="8">
    <source>
        <dbReference type="EMBL" id="VDP12721.1"/>
    </source>
</evidence>
<reference evidence="8 9" key="2">
    <citation type="submission" date="2018-11" db="EMBL/GenBank/DDBJ databases">
        <authorList>
            <consortium name="Pathogen Informatics"/>
        </authorList>
    </citation>
    <scope>NUCLEOTIDE SEQUENCE [LARGE SCALE GENOMIC DNA]</scope>
</reference>
<dbReference type="Gene3D" id="2.30.30.140">
    <property type="match status" value="1"/>
</dbReference>
<dbReference type="OrthoDB" id="197400at2759"/>
<dbReference type="SUPFAM" id="SSF63748">
    <property type="entry name" value="Tudor/PWWP/MBT"/>
    <property type="match status" value="1"/>
</dbReference>
<comment type="subcellular location">
    <subcellularLocation>
        <location evidence="1">Nucleus</location>
        <location evidence="1">Cajal body</location>
    </subcellularLocation>
</comment>
<evidence type="ECO:0000256" key="3">
    <source>
        <dbReference type="ARBA" id="ARBA00022664"/>
    </source>
</evidence>
<keyword evidence="5" id="KW-0539">Nucleus</keyword>
<evidence type="ECO:0000256" key="2">
    <source>
        <dbReference type="ARBA" id="ARBA00005371"/>
    </source>
</evidence>
<dbReference type="AlphaFoldDB" id="A0A183IUN2"/>
<proteinExistence type="inferred from homology"/>
<dbReference type="GO" id="GO:0003723">
    <property type="term" value="F:RNA binding"/>
    <property type="evidence" value="ECO:0007669"/>
    <property type="project" value="InterPro"/>
</dbReference>
<accession>A0A183IUN2</accession>
<evidence type="ECO:0000259" key="7">
    <source>
        <dbReference type="PROSITE" id="PS50304"/>
    </source>
</evidence>
<evidence type="ECO:0000256" key="6">
    <source>
        <dbReference type="SAM" id="MobiDB-lite"/>
    </source>
</evidence>
<dbReference type="WBParaSite" id="SBAD_0000760301-mRNA-1">
    <property type="protein sequence ID" value="SBAD_0000760301-mRNA-1"/>
    <property type="gene ID" value="SBAD_0000760301"/>
</dbReference>
<dbReference type="GO" id="GO:0005737">
    <property type="term" value="C:cytoplasm"/>
    <property type="evidence" value="ECO:0007669"/>
    <property type="project" value="InterPro"/>
</dbReference>
<dbReference type="InterPro" id="IPR010304">
    <property type="entry name" value="SMN_Tudor"/>
</dbReference>
<feature type="domain" description="Tudor" evidence="7">
    <location>
        <begin position="92"/>
        <end position="143"/>
    </location>
</feature>
<name>A0A183IUN2_9BILA</name>
<gene>
    <name evidence="8" type="ORF">SBAD_LOCUS7328</name>
</gene>
<evidence type="ECO:0000256" key="4">
    <source>
        <dbReference type="ARBA" id="ARBA00023187"/>
    </source>
</evidence>
<feature type="region of interest" description="Disordered" evidence="6">
    <location>
        <begin position="1"/>
        <end position="26"/>
    </location>
</feature>
<protein>
    <submittedName>
        <fullName evidence="10">Tudor domain-containing protein</fullName>
    </submittedName>
</protein>
<reference evidence="10" key="1">
    <citation type="submission" date="2016-06" db="UniProtKB">
        <authorList>
            <consortium name="WormBaseParasite"/>
        </authorList>
    </citation>
    <scope>IDENTIFICATION</scope>
</reference>
<dbReference type="SMART" id="SM00333">
    <property type="entry name" value="TUDOR"/>
    <property type="match status" value="1"/>
</dbReference>
<dbReference type="PROSITE" id="PS50304">
    <property type="entry name" value="TUDOR"/>
    <property type="match status" value="1"/>
</dbReference>
<feature type="region of interest" description="Disordered" evidence="6">
    <location>
        <begin position="54"/>
        <end position="80"/>
    </location>
</feature>
<feature type="compositionally biased region" description="Acidic residues" evidence="6">
    <location>
        <begin position="9"/>
        <end position="20"/>
    </location>
</feature>
<evidence type="ECO:0000256" key="5">
    <source>
        <dbReference type="ARBA" id="ARBA00023242"/>
    </source>
</evidence>
<organism evidence="10">
    <name type="scientific">Soboliphyme baturini</name>
    <dbReference type="NCBI Taxonomy" id="241478"/>
    <lineage>
        <taxon>Eukaryota</taxon>
        <taxon>Metazoa</taxon>
        <taxon>Ecdysozoa</taxon>
        <taxon>Nematoda</taxon>
        <taxon>Enoplea</taxon>
        <taxon>Dorylaimia</taxon>
        <taxon>Dioctophymatida</taxon>
        <taxon>Dioctophymatoidea</taxon>
        <taxon>Soboliphymatidae</taxon>
        <taxon>Soboliphyme</taxon>
    </lineage>
</organism>
<dbReference type="GO" id="GO:0006397">
    <property type="term" value="P:mRNA processing"/>
    <property type="evidence" value="ECO:0007669"/>
    <property type="project" value="UniProtKB-KW"/>
</dbReference>
<dbReference type="Pfam" id="PF06003">
    <property type="entry name" value="SMN_Tudor"/>
    <property type="match status" value="1"/>
</dbReference>
<evidence type="ECO:0000313" key="9">
    <source>
        <dbReference type="Proteomes" id="UP000270296"/>
    </source>
</evidence>
<comment type="similarity">
    <text evidence="2">Belongs to the SMN family.</text>
</comment>